<dbReference type="RefSeq" id="WP_065411561.1">
    <property type="nucleotide sequence ID" value="NZ_MAYT01000028.1"/>
</dbReference>
<dbReference type="EMBL" id="MAYT01000028">
    <property type="protein sequence ID" value="OCA83935.1"/>
    <property type="molecule type" value="Genomic_DNA"/>
</dbReference>
<dbReference type="Proteomes" id="UP000092578">
    <property type="component" value="Unassembled WGS sequence"/>
</dbReference>
<comment type="caution">
    <text evidence="1">The sequence shown here is derived from an EMBL/GenBank/DDBJ whole genome shotgun (WGS) entry which is preliminary data.</text>
</comment>
<evidence type="ECO:0000313" key="1">
    <source>
        <dbReference type="EMBL" id="OCA83935.1"/>
    </source>
</evidence>
<gene>
    <name evidence="1" type="ORF">A8F95_13250</name>
</gene>
<evidence type="ECO:0000313" key="2">
    <source>
        <dbReference type="Proteomes" id="UP000092578"/>
    </source>
</evidence>
<dbReference type="InterPro" id="IPR052767">
    <property type="entry name" value="Bact_com_dev_regulator"/>
</dbReference>
<dbReference type="InterPro" id="IPR023378">
    <property type="entry name" value="YheA/YmcA-like_dom_sf"/>
</dbReference>
<dbReference type="Gene3D" id="1.20.1500.10">
    <property type="entry name" value="YheA/YmcA-like"/>
    <property type="match status" value="1"/>
</dbReference>
<reference evidence="2" key="1">
    <citation type="submission" date="2016-05" db="EMBL/GenBank/DDBJ databases">
        <authorList>
            <person name="Liu B."/>
            <person name="Wang J."/>
            <person name="Zhu Y."/>
            <person name="Liu G."/>
            <person name="Chen Q."/>
            <person name="Chen Z."/>
            <person name="Lan J."/>
            <person name="Che J."/>
            <person name="Ge C."/>
            <person name="Shi H."/>
            <person name="Pan Z."/>
            <person name="Liu X."/>
        </authorList>
    </citation>
    <scope>NUCLEOTIDE SEQUENCE [LARGE SCALE GENOMIC DNA]</scope>
    <source>
        <strain evidence="2">FJAT-27215</strain>
    </source>
</reference>
<dbReference type="SUPFAM" id="SSF158622">
    <property type="entry name" value="YheA/YmcA-like"/>
    <property type="match status" value="1"/>
</dbReference>
<organism evidence="1 2">
    <name type="scientific">Pseudobacillus wudalianchiensis</name>
    <dbReference type="NCBI Taxonomy" id="1743143"/>
    <lineage>
        <taxon>Bacteria</taxon>
        <taxon>Bacillati</taxon>
        <taxon>Bacillota</taxon>
        <taxon>Bacilli</taxon>
        <taxon>Bacillales</taxon>
        <taxon>Bacillaceae</taxon>
        <taxon>Pseudobacillus</taxon>
    </lineage>
</organism>
<dbReference type="InterPro" id="IPR010368">
    <property type="entry name" value="Com_YlbF"/>
</dbReference>
<dbReference type="Pfam" id="PF06133">
    <property type="entry name" value="Com_YlbF"/>
    <property type="match status" value="1"/>
</dbReference>
<accession>A0A1B9AJA5</accession>
<proteinExistence type="predicted"/>
<dbReference type="AlphaFoldDB" id="A0A1B9AJA5"/>
<protein>
    <submittedName>
        <fullName evidence="1">Regulator</fullName>
    </submittedName>
</protein>
<sequence length="154" mass="17194">MEVGYLLTATIEKIKTVEQAEGLAQKILESDVAQNYQSCYFLLYTNPVTKEKIRRFSRLKEQYEEVQRFGRYHPDYSRVMKEVREAKREMDLDENVAAFRVAENELQMLLDEISVIIGRAVSEGIKVPTGNPFFSTGSSCGGGCGSGSSCGCSA</sequence>
<name>A0A1B9AJA5_9BACI</name>
<dbReference type="PANTHER" id="PTHR38448:SF2">
    <property type="entry name" value="REGULATORY PROTEIN YLBF"/>
    <property type="match status" value="1"/>
</dbReference>
<keyword evidence="2" id="KW-1185">Reference proteome</keyword>
<dbReference type="PANTHER" id="PTHR38448">
    <property type="entry name" value="REGULATORY PROTEIN YLBF-RELATED"/>
    <property type="match status" value="1"/>
</dbReference>